<dbReference type="SMART" id="SM00382">
    <property type="entry name" value="AAA"/>
    <property type="match status" value="1"/>
</dbReference>
<sequence length="237" mass="25244">MPMLEVRGLTVRYGPLEAVRGIDFRVEAGQIVALVGSNGAGKSTTLKAVIGLVRAAEGAIELDGRDIRAQGAAARVAAGISLSPEGRRLFGRMSVRDNLLAGAHGVRSRAVVRRGLDEVYALFPRVHERRGQLAGSLSGGEQQMVAIGRALMANPRLLMLDEPSLGIAPKIVGEIAAAIERINRDKGMAIVLVEQNARLALRLAHHAYALEHGEVVRTGRGVELLADPFVQKAYLGI</sequence>
<dbReference type="GO" id="GO:0015807">
    <property type="term" value="P:L-amino acid transport"/>
    <property type="evidence" value="ECO:0007669"/>
    <property type="project" value="TreeGrafter"/>
</dbReference>
<evidence type="ECO:0000256" key="4">
    <source>
        <dbReference type="ARBA" id="ARBA00022741"/>
    </source>
</evidence>
<keyword evidence="3" id="KW-0472">Membrane</keyword>
<evidence type="ECO:0000256" key="5">
    <source>
        <dbReference type="ARBA" id="ARBA00022840"/>
    </source>
</evidence>
<dbReference type="AlphaFoldDB" id="A0A261W089"/>
<keyword evidence="9" id="KW-1185">Reference proteome</keyword>
<dbReference type="SUPFAM" id="SSF52540">
    <property type="entry name" value="P-loop containing nucleoside triphosphate hydrolases"/>
    <property type="match status" value="1"/>
</dbReference>
<organism evidence="8 9">
    <name type="scientific">Bordetella genomosp. 2</name>
    <dbReference type="NCBI Taxonomy" id="1983456"/>
    <lineage>
        <taxon>Bacteria</taxon>
        <taxon>Pseudomonadati</taxon>
        <taxon>Pseudomonadota</taxon>
        <taxon>Betaproteobacteria</taxon>
        <taxon>Burkholderiales</taxon>
        <taxon>Alcaligenaceae</taxon>
        <taxon>Bordetella</taxon>
    </lineage>
</organism>
<dbReference type="GO" id="GO:0005524">
    <property type="term" value="F:ATP binding"/>
    <property type="evidence" value="ECO:0007669"/>
    <property type="project" value="UniProtKB-KW"/>
</dbReference>
<dbReference type="PANTHER" id="PTHR43820:SF4">
    <property type="entry name" value="HIGH-AFFINITY BRANCHED-CHAIN AMINO ACID TRANSPORT ATP-BINDING PROTEIN LIVF"/>
    <property type="match status" value="1"/>
</dbReference>
<comment type="similarity">
    <text evidence="1">Belongs to the ABC transporter superfamily.</text>
</comment>
<dbReference type="EMBL" id="NEVT01000003">
    <property type="protein sequence ID" value="OZI79447.1"/>
    <property type="molecule type" value="Genomic_DNA"/>
</dbReference>
<comment type="caution">
    <text evidence="8">The sequence shown here is derived from an EMBL/GenBank/DDBJ whole genome shotgun (WGS) entry which is preliminary data.</text>
</comment>
<accession>A0A261W089</accession>
<evidence type="ECO:0000256" key="6">
    <source>
        <dbReference type="ARBA" id="ARBA00022970"/>
    </source>
</evidence>
<dbReference type="InterPro" id="IPR017871">
    <property type="entry name" value="ABC_transporter-like_CS"/>
</dbReference>
<dbReference type="InterPro" id="IPR027417">
    <property type="entry name" value="P-loop_NTPase"/>
</dbReference>
<dbReference type="GO" id="GO:0016887">
    <property type="term" value="F:ATP hydrolysis activity"/>
    <property type="evidence" value="ECO:0007669"/>
    <property type="project" value="InterPro"/>
</dbReference>
<evidence type="ECO:0000256" key="3">
    <source>
        <dbReference type="ARBA" id="ARBA00022475"/>
    </source>
</evidence>
<keyword evidence="2" id="KW-0813">Transport</keyword>
<dbReference type="Pfam" id="PF00005">
    <property type="entry name" value="ABC_tran"/>
    <property type="match status" value="1"/>
</dbReference>
<dbReference type="PROSITE" id="PS50893">
    <property type="entry name" value="ABC_TRANSPORTER_2"/>
    <property type="match status" value="1"/>
</dbReference>
<name>A0A261W089_9BORD</name>
<gene>
    <name evidence="8" type="ORF">CAL24_05810</name>
</gene>
<evidence type="ECO:0000313" key="8">
    <source>
        <dbReference type="EMBL" id="OZI79447.1"/>
    </source>
</evidence>
<dbReference type="InterPro" id="IPR003593">
    <property type="entry name" value="AAA+_ATPase"/>
</dbReference>
<dbReference type="InterPro" id="IPR052156">
    <property type="entry name" value="BCAA_Transport_ATP-bd_LivF"/>
</dbReference>
<keyword evidence="3" id="KW-1003">Cell membrane</keyword>
<protein>
    <submittedName>
        <fullName evidence="8">ABC transporter ATP-binding protein</fullName>
    </submittedName>
</protein>
<evidence type="ECO:0000256" key="2">
    <source>
        <dbReference type="ARBA" id="ARBA00022448"/>
    </source>
</evidence>
<dbReference type="GO" id="GO:0015658">
    <property type="term" value="F:branched-chain amino acid transmembrane transporter activity"/>
    <property type="evidence" value="ECO:0007669"/>
    <property type="project" value="TreeGrafter"/>
</dbReference>
<dbReference type="Proteomes" id="UP000215633">
    <property type="component" value="Unassembled WGS sequence"/>
</dbReference>
<dbReference type="CDD" id="cd03224">
    <property type="entry name" value="ABC_TM1139_LivF_branched"/>
    <property type="match status" value="1"/>
</dbReference>
<dbReference type="RefSeq" id="WP_028356397.1">
    <property type="nucleotide sequence ID" value="NZ_NEVT01000003.1"/>
</dbReference>
<dbReference type="InterPro" id="IPR003439">
    <property type="entry name" value="ABC_transporter-like_ATP-bd"/>
</dbReference>
<keyword evidence="5 8" id="KW-0067">ATP-binding</keyword>
<evidence type="ECO:0000259" key="7">
    <source>
        <dbReference type="PROSITE" id="PS50893"/>
    </source>
</evidence>
<keyword evidence="6" id="KW-0029">Amino-acid transport</keyword>
<reference evidence="9" key="1">
    <citation type="submission" date="2017-05" db="EMBL/GenBank/DDBJ databases">
        <title>Complete and WGS of Bordetella genogroups.</title>
        <authorList>
            <person name="Spilker T."/>
            <person name="Lipuma J."/>
        </authorList>
    </citation>
    <scope>NUCLEOTIDE SEQUENCE [LARGE SCALE GENOMIC DNA]</scope>
    <source>
        <strain evidence="9">AU8256</strain>
    </source>
</reference>
<evidence type="ECO:0000256" key="1">
    <source>
        <dbReference type="ARBA" id="ARBA00005417"/>
    </source>
</evidence>
<dbReference type="PANTHER" id="PTHR43820">
    <property type="entry name" value="HIGH-AFFINITY BRANCHED-CHAIN AMINO ACID TRANSPORT ATP-BINDING PROTEIN LIVF"/>
    <property type="match status" value="1"/>
</dbReference>
<proteinExistence type="inferred from homology"/>
<dbReference type="PROSITE" id="PS00211">
    <property type="entry name" value="ABC_TRANSPORTER_1"/>
    <property type="match status" value="1"/>
</dbReference>
<dbReference type="Gene3D" id="3.40.50.300">
    <property type="entry name" value="P-loop containing nucleotide triphosphate hydrolases"/>
    <property type="match status" value="1"/>
</dbReference>
<feature type="domain" description="ABC transporter" evidence="7">
    <location>
        <begin position="4"/>
        <end position="237"/>
    </location>
</feature>
<keyword evidence="4" id="KW-0547">Nucleotide-binding</keyword>
<evidence type="ECO:0000313" key="9">
    <source>
        <dbReference type="Proteomes" id="UP000215633"/>
    </source>
</evidence>